<dbReference type="Proteomes" id="UP001633002">
    <property type="component" value="Unassembled WGS sequence"/>
</dbReference>
<evidence type="ECO:0000313" key="5">
    <source>
        <dbReference type="EMBL" id="KAL3679771.1"/>
    </source>
</evidence>
<evidence type="ECO:0000313" key="6">
    <source>
        <dbReference type="Proteomes" id="UP001633002"/>
    </source>
</evidence>
<proteinExistence type="predicted"/>
<evidence type="ECO:0000256" key="4">
    <source>
        <dbReference type="SAM" id="MobiDB-lite"/>
    </source>
</evidence>
<accession>A0ABD3GMF7</accession>
<keyword evidence="1 3" id="KW-0853">WD repeat</keyword>
<evidence type="ECO:0000256" key="1">
    <source>
        <dbReference type="ARBA" id="ARBA00022574"/>
    </source>
</evidence>
<dbReference type="PANTHER" id="PTHR22844:SF387">
    <property type="entry name" value="F3I6.5 PROTEIN"/>
    <property type="match status" value="1"/>
</dbReference>
<dbReference type="PROSITE" id="PS50082">
    <property type="entry name" value="WD_REPEATS_2"/>
    <property type="match status" value="5"/>
</dbReference>
<dbReference type="Pfam" id="PF00400">
    <property type="entry name" value="WD40"/>
    <property type="match status" value="6"/>
</dbReference>
<feature type="repeat" description="WD" evidence="3">
    <location>
        <begin position="292"/>
        <end position="321"/>
    </location>
</feature>
<dbReference type="EMBL" id="JBJQOH010000007">
    <property type="protein sequence ID" value="KAL3679771.1"/>
    <property type="molecule type" value="Genomic_DNA"/>
</dbReference>
<evidence type="ECO:0000256" key="2">
    <source>
        <dbReference type="ARBA" id="ARBA00022737"/>
    </source>
</evidence>
<protein>
    <submittedName>
        <fullName evidence="5">Uncharacterized protein</fullName>
    </submittedName>
</protein>
<feature type="region of interest" description="Disordered" evidence="4">
    <location>
        <begin position="1"/>
        <end position="31"/>
    </location>
</feature>
<dbReference type="PANTHER" id="PTHR22844">
    <property type="entry name" value="F-BOX AND WD40 DOMAIN PROTEIN"/>
    <property type="match status" value="1"/>
</dbReference>
<dbReference type="SMART" id="SM00320">
    <property type="entry name" value="WD40"/>
    <property type="match status" value="7"/>
</dbReference>
<feature type="repeat" description="WD" evidence="3">
    <location>
        <begin position="176"/>
        <end position="201"/>
    </location>
</feature>
<sequence>MVLMSQSSTDSGFSADSWTTGESSRKSWDSGAGGYQCDADGSFRCITTLAGHSGHVSSLAVVGGLIYSGGSDGSDIRVWRQPDMQEVCSFGAGEGAVKALLVAGGMIFSAHQDMKIRVWKAVPGRSEPKLAAALPTMKDYLLRCVPPKNYVQVRRHKKSLWIQHHDTISVLAQGVGNVLYSGSWDKTIKIWRLSDFRCLESIVAHDDAVNTLVADRAGFLYSGSADASIKVWTKIGKKHSLVSTLKGHKSSVNALAFSPDERVLYSASSDKNIAVWERTAVGDEHMAMVGILRGHSQAVLCMATIGNLLISGSADKTIRVWMRGKDNSHTCVGVLEGHRGAVKTVTASVEAVQEGVLIYSGGMDRLVKVWYFAPREENFDFHNYGSQPTAASTVVASPLKWRFESDGNFQSSPAGTACSTPSRWKFDSISQVSSVAPSPARLKSLQGNESQGSASNFSKHLERNFSLEFIPDLSSMAYRGSEALMLHEDVMVKLRERQGSG</sequence>
<dbReference type="FunFam" id="2.130.10.10:FF:000775">
    <property type="entry name" value="BnaA09g28200D protein"/>
    <property type="match status" value="1"/>
</dbReference>
<dbReference type="PRINTS" id="PR00320">
    <property type="entry name" value="GPROTEINBRPT"/>
</dbReference>
<feature type="repeat" description="WD" evidence="3">
    <location>
        <begin position="202"/>
        <end position="232"/>
    </location>
</feature>
<dbReference type="AlphaFoldDB" id="A0ABD3GMF7"/>
<name>A0ABD3GMF7_9MARC</name>
<feature type="repeat" description="WD" evidence="3">
    <location>
        <begin position="245"/>
        <end position="277"/>
    </location>
</feature>
<dbReference type="InterPro" id="IPR001680">
    <property type="entry name" value="WD40_rpt"/>
</dbReference>
<reference evidence="5 6" key="1">
    <citation type="submission" date="2024-09" db="EMBL/GenBank/DDBJ databases">
        <title>Chromosome-scale assembly of Riccia sorocarpa.</title>
        <authorList>
            <person name="Paukszto L."/>
        </authorList>
    </citation>
    <scope>NUCLEOTIDE SEQUENCE [LARGE SCALE GENOMIC DNA]</scope>
    <source>
        <strain evidence="5">LP-2024</strain>
        <tissue evidence="5">Aerial parts of the thallus</tissue>
    </source>
</reference>
<comment type="caution">
    <text evidence="5">The sequence shown here is derived from an EMBL/GenBank/DDBJ whole genome shotgun (WGS) entry which is preliminary data.</text>
</comment>
<organism evidence="5 6">
    <name type="scientific">Riccia sorocarpa</name>
    <dbReference type="NCBI Taxonomy" id="122646"/>
    <lineage>
        <taxon>Eukaryota</taxon>
        <taxon>Viridiplantae</taxon>
        <taxon>Streptophyta</taxon>
        <taxon>Embryophyta</taxon>
        <taxon>Marchantiophyta</taxon>
        <taxon>Marchantiopsida</taxon>
        <taxon>Marchantiidae</taxon>
        <taxon>Marchantiales</taxon>
        <taxon>Ricciaceae</taxon>
        <taxon>Riccia</taxon>
    </lineage>
</organism>
<dbReference type="CDD" id="cd00200">
    <property type="entry name" value="WD40"/>
    <property type="match status" value="1"/>
</dbReference>
<dbReference type="InterPro" id="IPR045182">
    <property type="entry name" value="JINGUBANG-like"/>
</dbReference>
<dbReference type="InterPro" id="IPR020472">
    <property type="entry name" value="WD40_PAC1"/>
</dbReference>
<dbReference type="InterPro" id="IPR036322">
    <property type="entry name" value="WD40_repeat_dom_sf"/>
</dbReference>
<dbReference type="SUPFAM" id="SSF50978">
    <property type="entry name" value="WD40 repeat-like"/>
    <property type="match status" value="1"/>
</dbReference>
<feature type="compositionally biased region" description="Polar residues" evidence="4">
    <location>
        <begin position="1"/>
        <end position="22"/>
    </location>
</feature>
<dbReference type="PROSITE" id="PS50294">
    <property type="entry name" value="WD_REPEATS_REGION"/>
    <property type="match status" value="2"/>
</dbReference>
<dbReference type="InterPro" id="IPR015943">
    <property type="entry name" value="WD40/YVTN_repeat-like_dom_sf"/>
</dbReference>
<evidence type="ECO:0000256" key="3">
    <source>
        <dbReference type="PROSITE-ProRule" id="PRU00221"/>
    </source>
</evidence>
<feature type="repeat" description="WD" evidence="3">
    <location>
        <begin position="335"/>
        <end position="370"/>
    </location>
</feature>
<keyword evidence="6" id="KW-1185">Reference proteome</keyword>
<dbReference type="Gene3D" id="2.130.10.10">
    <property type="entry name" value="YVTN repeat-like/Quinoprotein amine dehydrogenase"/>
    <property type="match status" value="3"/>
</dbReference>
<gene>
    <name evidence="5" type="ORF">R1sor_022727</name>
</gene>
<keyword evidence="2" id="KW-0677">Repeat</keyword>